<accession>A0A1M6K1H7</accession>
<dbReference type="InterPro" id="IPR019861">
    <property type="entry name" value="PorP/SprF_Bacteroidetes"/>
</dbReference>
<evidence type="ECO:0000313" key="1">
    <source>
        <dbReference type="EMBL" id="SHJ52816.1"/>
    </source>
</evidence>
<evidence type="ECO:0000313" key="2">
    <source>
        <dbReference type="Proteomes" id="UP000184231"/>
    </source>
</evidence>
<proteinExistence type="predicted"/>
<sequence length="288" mass="32264">MTVVSYAQVVELPQDLRHHNLSLFNSSLLHPAHSLKSENRNTIAYWSRYQWQHIDGNPTTFYLNYTRQLNTSSAMGVGLLQHNTGVFLNTGGMLNYAFSFNLAAKIQVAFGVNVMGYKSAFADHFFPPNPDISLPQLKTSDDFIVQFSPGVMFAMAGFSIGFTSENIFDYNFSDRELHTRKEERIYLGVASYHIPVSIFDRKKTLLEPMVYLKTTANDESQLGLGVILKSEKFWLQGGYNSFYGASGGVGGVFLKRFFVGALVEFGVDSRMKGKDPSFEIVTAFGFGQ</sequence>
<dbReference type="Pfam" id="PF11751">
    <property type="entry name" value="PorP_SprF"/>
    <property type="match status" value="1"/>
</dbReference>
<dbReference type="EMBL" id="FQYX01000024">
    <property type="protein sequence ID" value="SHJ52816.1"/>
    <property type="molecule type" value="Genomic_DNA"/>
</dbReference>
<dbReference type="Proteomes" id="UP000184231">
    <property type="component" value="Unassembled WGS sequence"/>
</dbReference>
<keyword evidence="2" id="KW-1185">Reference proteome</keyword>
<dbReference type="STRING" id="558155.SAMN04487911_12414"/>
<gene>
    <name evidence="1" type="ORF">SAMN04487911_12414</name>
</gene>
<reference evidence="1 2" key="1">
    <citation type="submission" date="2016-11" db="EMBL/GenBank/DDBJ databases">
        <authorList>
            <person name="Jaros S."/>
            <person name="Januszkiewicz K."/>
            <person name="Wedrychowicz H."/>
        </authorList>
    </citation>
    <scope>NUCLEOTIDE SEQUENCE [LARGE SCALE GENOMIC DNA]</scope>
    <source>
        <strain evidence="1 2">CGMCC 1.8863</strain>
    </source>
</reference>
<dbReference type="NCBIfam" id="TIGR03519">
    <property type="entry name" value="T9SS_PorP_fam"/>
    <property type="match status" value="1"/>
</dbReference>
<dbReference type="AlphaFoldDB" id="A0A1M6K1H7"/>
<organism evidence="1 2">
    <name type="scientific">Arenibacter nanhaiticus</name>
    <dbReference type="NCBI Taxonomy" id="558155"/>
    <lineage>
        <taxon>Bacteria</taxon>
        <taxon>Pseudomonadati</taxon>
        <taxon>Bacteroidota</taxon>
        <taxon>Flavobacteriia</taxon>
        <taxon>Flavobacteriales</taxon>
        <taxon>Flavobacteriaceae</taxon>
        <taxon>Arenibacter</taxon>
    </lineage>
</organism>
<name>A0A1M6K1H7_9FLAO</name>
<protein>
    <submittedName>
        <fullName evidence="1">Type IX secretion system membrane protein, PorP/SprF family</fullName>
    </submittedName>
</protein>